<name>A0A1C4B139_9ENTR</name>
<keyword evidence="2" id="KW-0378">Hydrolase</keyword>
<keyword evidence="3" id="KW-1185">Reference proteome</keyword>
<dbReference type="NCBIfam" id="TIGR00199">
    <property type="entry name" value="PncC_domain"/>
    <property type="match status" value="1"/>
</dbReference>
<proteinExistence type="predicted"/>
<dbReference type="Gene3D" id="3.90.950.20">
    <property type="entry name" value="CinA-like"/>
    <property type="match status" value="1"/>
</dbReference>
<sequence length="168" mass="17758">MTTPSLSIANELGRLLTEKKLQLATAESCTGGIIASSLCAAEDTPSFYGSGFVTFTDEAKMIMLGVSRETLTAHTAVSEQTVIEMAAGAVRQSQAHIGVAVSGYAGPDGGEDGTPAGTIWFAWQLADNSVHTRVKQFTGDSEANIKEATNYALGRLIRLLAESDQMRK</sequence>
<dbReference type="Proteomes" id="UP000198515">
    <property type="component" value="Unassembled WGS sequence"/>
</dbReference>
<organism evidence="2 3">
    <name type="scientific">Kosakonia oryziphila</name>
    <dbReference type="NCBI Taxonomy" id="1005667"/>
    <lineage>
        <taxon>Bacteria</taxon>
        <taxon>Pseudomonadati</taxon>
        <taxon>Pseudomonadota</taxon>
        <taxon>Gammaproteobacteria</taxon>
        <taxon>Enterobacterales</taxon>
        <taxon>Enterobacteriaceae</taxon>
        <taxon>Kosakonia</taxon>
    </lineage>
</organism>
<evidence type="ECO:0000259" key="1">
    <source>
        <dbReference type="Pfam" id="PF02464"/>
    </source>
</evidence>
<dbReference type="RefSeq" id="WP_090134030.1">
    <property type="nucleotide sequence ID" value="NZ_FMBC01000006.1"/>
</dbReference>
<evidence type="ECO:0000313" key="3">
    <source>
        <dbReference type="Proteomes" id="UP000198515"/>
    </source>
</evidence>
<gene>
    <name evidence="2" type="ORF">GA0061070_100667</name>
</gene>
<dbReference type="SUPFAM" id="SSF142433">
    <property type="entry name" value="CinA-like"/>
    <property type="match status" value="1"/>
</dbReference>
<evidence type="ECO:0000313" key="2">
    <source>
        <dbReference type="EMBL" id="SCC00610.1"/>
    </source>
</evidence>
<accession>A0A1C4B139</accession>
<dbReference type="OrthoDB" id="9801454at2"/>
<dbReference type="GO" id="GO:0016787">
    <property type="term" value="F:hydrolase activity"/>
    <property type="evidence" value="ECO:0007669"/>
    <property type="project" value="UniProtKB-KW"/>
</dbReference>
<dbReference type="InterPro" id="IPR008136">
    <property type="entry name" value="CinA_C"/>
</dbReference>
<dbReference type="Pfam" id="PF02464">
    <property type="entry name" value="CinA"/>
    <property type="match status" value="1"/>
</dbReference>
<protein>
    <submittedName>
        <fullName evidence="2">Amidohydrolase, PncC family</fullName>
    </submittedName>
</protein>
<reference evidence="3" key="1">
    <citation type="submission" date="2016-08" db="EMBL/GenBank/DDBJ databases">
        <authorList>
            <person name="Varghese N."/>
            <person name="Submissions Spin"/>
        </authorList>
    </citation>
    <scope>NUCLEOTIDE SEQUENCE [LARGE SCALE GENOMIC DNA]</scope>
    <source>
        <strain evidence="3">REICA_142</strain>
    </source>
</reference>
<dbReference type="NCBIfam" id="NF002972">
    <property type="entry name" value="PRK03657.1"/>
    <property type="match status" value="1"/>
</dbReference>
<feature type="domain" description="CinA C-terminal" evidence="1">
    <location>
        <begin position="7"/>
        <end position="159"/>
    </location>
</feature>
<dbReference type="InterPro" id="IPR036653">
    <property type="entry name" value="CinA-like_C"/>
</dbReference>
<dbReference type="EMBL" id="FMBC01000006">
    <property type="protein sequence ID" value="SCC00610.1"/>
    <property type="molecule type" value="Genomic_DNA"/>
</dbReference>
<dbReference type="AlphaFoldDB" id="A0A1C4B139"/>